<evidence type="ECO:0000313" key="2">
    <source>
        <dbReference type="Proteomes" id="UP000566071"/>
    </source>
</evidence>
<protein>
    <submittedName>
        <fullName evidence="1">Uncharacterized protein</fullName>
    </submittedName>
</protein>
<evidence type="ECO:0000313" key="1">
    <source>
        <dbReference type="EMBL" id="NNU34464.1"/>
    </source>
</evidence>
<organism evidence="1 2">
    <name type="scientific">Mucilaginibacter humi</name>
    <dbReference type="NCBI Taxonomy" id="2732510"/>
    <lineage>
        <taxon>Bacteria</taxon>
        <taxon>Pseudomonadati</taxon>
        <taxon>Bacteroidota</taxon>
        <taxon>Sphingobacteriia</taxon>
        <taxon>Sphingobacteriales</taxon>
        <taxon>Sphingobacteriaceae</taxon>
        <taxon>Mucilaginibacter</taxon>
    </lineage>
</organism>
<reference evidence="1 2" key="1">
    <citation type="submission" date="2020-05" db="EMBL/GenBank/DDBJ databases">
        <authorList>
            <person name="Khan S.A."/>
            <person name="Jeon C.O."/>
            <person name="Chun B.H."/>
        </authorList>
    </citation>
    <scope>NUCLEOTIDE SEQUENCE [LARGE SCALE GENOMIC DNA]</scope>
    <source>
        <strain evidence="1 2">S1162</strain>
    </source>
</reference>
<gene>
    <name evidence="1" type="ORF">HK413_10640</name>
</gene>
<dbReference type="Proteomes" id="UP000566071">
    <property type="component" value="Unassembled WGS sequence"/>
</dbReference>
<dbReference type="RefSeq" id="WP_175270142.1">
    <property type="nucleotide sequence ID" value="NZ_JABFCR010000048.1"/>
</dbReference>
<dbReference type="EMBL" id="JABFCR010000048">
    <property type="protein sequence ID" value="NNU34464.1"/>
    <property type="molecule type" value="Genomic_DNA"/>
</dbReference>
<accession>A0ABX1W2K6</accession>
<name>A0ABX1W2K6_9SPHI</name>
<proteinExistence type="predicted"/>
<comment type="caution">
    <text evidence="1">The sequence shown here is derived from an EMBL/GenBank/DDBJ whole genome shotgun (WGS) entry which is preliminary data.</text>
</comment>
<sequence length="121" mass="14036">MLFRNFLEVIRHAEKYKDYEIDLLGNTAWQDIALWYDKPFISNFFFTKPFDLYESPMQTFKLGWKLFSQSYSEVLQPSYTRNIITDGLAALTGTKNIVGFVSDTEALSPKQKQKPICFTAG</sequence>
<keyword evidence="2" id="KW-1185">Reference proteome</keyword>